<dbReference type="SMART" id="SM00298">
    <property type="entry name" value="CHROMO"/>
    <property type="match status" value="2"/>
</dbReference>
<dbReference type="PANTHER" id="PTHR24102">
    <property type="entry name" value="PHD FINGER PROTEIN"/>
    <property type="match status" value="1"/>
</dbReference>
<feature type="compositionally biased region" description="Acidic residues" evidence="11">
    <location>
        <begin position="133"/>
        <end position="151"/>
    </location>
</feature>
<dbReference type="Proteomes" id="UP000050795">
    <property type="component" value="Unassembled WGS sequence"/>
</dbReference>
<dbReference type="GO" id="GO:0008270">
    <property type="term" value="F:zinc ion binding"/>
    <property type="evidence" value="ECO:0007669"/>
    <property type="project" value="UniProtKB-KW"/>
</dbReference>
<dbReference type="WBParaSite" id="TREG1_39710.1">
    <property type="protein sequence ID" value="TREG1_39710.1"/>
    <property type="gene ID" value="TREG1_39710"/>
</dbReference>
<feature type="region of interest" description="Disordered" evidence="11">
    <location>
        <begin position="129"/>
        <end position="290"/>
    </location>
</feature>
<evidence type="ECO:0000313" key="15">
    <source>
        <dbReference type="WBParaSite" id="TREG1_39710.1"/>
    </source>
</evidence>
<evidence type="ECO:0000256" key="1">
    <source>
        <dbReference type="ARBA" id="ARBA00004123"/>
    </source>
</evidence>
<comment type="subcellular location">
    <subcellularLocation>
        <location evidence="1">Nucleus</location>
    </subcellularLocation>
</comment>
<evidence type="ECO:0000256" key="4">
    <source>
        <dbReference type="ARBA" id="ARBA00022771"/>
    </source>
</evidence>
<evidence type="ECO:0000256" key="2">
    <source>
        <dbReference type="ARBA" id="ARBA00022553"/>
    </source>
</evidence>
<dbReference type="Gene3D" id="3.30.40.10">
    <property type="entry name" value="Zinc/RING finger domain, C3HC4 (zinc finger)"/>
    <property type="match status" value="2"/>
</dbReference>
<evidence type="ECO:0008006" key="16">
    <source>
        <dbReference type="Google" id="ProtNLM"/>
    </source>
</evidence>
<dbReference type="CDD" id="cd15532">
    <property type="entry name" value="PHD2_CHD_II"/>
    <property type="match status" value="1"/>
</dbReference>
<dbReference type="SMART" id="SM00249">
    <property type="entry name" value="PHD"/>
    <property type="match status" value="2"/>
</dbReference>
<evidence type="ECO:0000256" key="5">
    <source>
        <dbReference type="ARBA" id="ARBA00022833"/>
    </source>
</evidence>
<organism evidence="14 15">
    <name type="scientific">Trichobilharzia regenti</name>
    <name type="common">Nasal bird schistosome</name>
    <dbReference type="NCBI Taxonomy" id="157069"/>
    <lineage>
        <taxon>Eukaryota</taxon>
        <taxon>Metazoa</taxon>
        <taxon>Spiralia</taxon>
        <taxon>Lophotrochozoa</taxon>
        <taxon>Platyhelminthes</taxon>
        <taxon>Trematoda</taxon>
        <taxon>Digenea</taxon>
        <taxon>Strigeidida</taxon>
        <taxon>Schistosomatoidea</taxon>
        <taxon>Schistosomatidae</taxon>
        <taxon>Trichobilharzia</taxon>
    </lineage>
</organism>
<reference evidence="15" key="2">
    <citation type="submission" date="2023-11" db="UniProtKB">
        <authorList>
            <consortium name="WormBaseParasite"/>
        </authorList>
    </citation>
    <scope>IDENTIFICATION</scope>
</reference>
<dbReference type="SUPFAM" id="SSF54160">
    <property type="entry name" value="Chromo domain-like"/>
    <property type="match status" value="2"/>
</dbReference>
<feature type="domain" description="Chromo" evidence="12">
    <location>
        <begin position="657"/>
        <end position="706"/>
    </location>
</feature>
<dbReference type="Pfam" id="PF00385">
    <property type="entry name" value="Chromo"/>
    <property type="match status" value="1"/>
</dbReference>
<dbReference type="CDD" id="cd18662">
    <property type="entry name" value="CD2_tandem_CHD3-4_like"/>
    <property type="match status" value="1"/>
</dbReference>
<dbReference type="CDD" id="cd15531">
    <property type="entry name" value="PHD1_CHD_II"/>
    <property type="match status" value="1"/>
</dbReference>
<evidence type="ECO:0000259" key="12">
    <source>
        <dbReference type="PROSITE" id="PS50013"/>
    </source>
</evidence>
<dbReference type="PROSITE" id="PS01359">
    <property type="entry name" value="ZF_PHD_1"/>
    <property type="match status" value="2"/>
</dbReference>
<dbReference type="InterPro" id="IPR001965">
    <property type="entry name" value="Znf_PHD"/>
</dbReference>
<evidence type="ECO:0000256" key="9">
    <source>
        <dbReference type="ARBA" id="ARBA00023242"/>
    </source>
</evidence>
<dbReference type="InterPro" id="IPR019786">
    <property type="entry name" value="Zinc_finger_PHD-type_CS"/>
</dbReference>
<feature type="compositionally biased region" description="Low complexity" evidence="11">
    <location>
        <begin position="202"/>
        <end position="212"/>
    </location>
</feature>
<evidence type="ECO:0000256" key="3">
    <source>
        <dbReference type="ARBA" id="ARBA00022723"/>
    </source>
</evidence>
<keyword evidence="4 10" id="KW-0863">Zinc-finger</keyword>
<dbReference type="PROSITE" id="PS50016">
    <property type="entry name" value="ZF_PHD_2"/>
    <property type="match status" value="2"/>
</dbReference>
<proteinExistence type="predicted"/>
<feature type="compositionally biased region" description="Basic residues" evidence="11">
    <location>
        <begin position="213"/>
        <end position="224"/>
    </location>
</feature>
<reference evidence="14" key="1">
    <citation type="submission" date="2022-06" db="EMBL/GenBank/DDBJ databases">
        <authorList>
            <person name="Berger JAMES D."/>
            <person name="Berger JAMES D."/>
        </authorList>
    </citation>
    <scope>NUCLEOTIDE SEQUENCE [LARGE SCALE GENOMIC DNA]</scope>
</reference>
<dbReference type="PANTHER" id="PTHR24102:SF28">
    <property type="entry name" value="PHD-TYPE DOMAIN-CONTAINING PROTEIN"/>
    <property type="match status" value="1"/>
</dbReference>
<accession>A0AA85JTA3</accession>
<keyword evidence="14" id="KW-1185">Reference proteome</keyword>
<evidence type="ECO:0000256" key="8">
    <source>
        <dbReference type="ARBA" id="ARBA00023163"/>
    </source>
</evidence>
<dbReference type="AlphaFoldDB" id="A0AA85JTA3"/>
<feature type="region of interest" description="Disordered" evidence="11">
    <location>
        <begin position="383"/>
        <end position="402"/>
    </location>
</feature>
<keyword evidence="9" id="KW-0539">Nucleus</keyword>
<feature type="compositionally biased region" description="Low complexity" evidence="11">
    <location>
        <begin position="267"/>
        <end position="278"/>
    </location>
</feature>
<evidence type="ECO:0000313" key="14">
    <source>
        <dbReference type="Proteomes" id="UP000050795"/>
    </source>
</evidence>
<feature type="domain" description="PHD-type" evidence="13">
    <location>
        <begin position="411"/>
        <end position="458"/>
    </location>
</feature>
<evidence type="ECO:0000256" key="10">
    <source>
        <dbReference type="PROSITE-ProRule" id="PRU00146"/>
    </source>
</evidence>
<feature type="domain" description="PHD-type" evidence="13">
    <location>
        <begin position="320"/>
        <end position="367"/>
    </location>
</feature>
<keyword evidence="8" id="KW-0804">Transcription</keyword>
<dbReference type="GO" id="GO:0003677">
    <property type="term" value="F:DNA binding"/>
    <property type="evidence" value="ECO:0007669"/>
    <property type="project" value="UniProtKB-KW"/>
</dbReference>
<feature type="region of interest" description="Disordered" evidence="11">
    <location>
        <begin position="483"/>
        <end position="543"/>
    </location>
</feature>
<dbReference type="InterPro" id="IPR012958">
    <property type="entry name" value="CHD_N"/>
</dbReference>
<dbReference type="InterPro" id="IPR016197">
    <property type="entry name" value="Chromo-like_dom_sf"/>
</dbReference>
<feature type="region of interest" description="Disordered" evidence="11">
    <location>
        <begin position="1"/>
        <end position="58"/>
    </location>
</feature>
<dbReference type="Pfam" id="PF08073">
    <property type="entry name" value="CHDNT"/>
    <property type="match status" value="1"/>
</dbReference>
<dbReference type="InterPro" id="IPR023780">
    <property type="entry name" value="Chromo_domain"/>
</dbReference>
<dbReference type="PROSITE" id="PS50013">
    <property type="entry name" value="CHROMO_2"/>
    <property type="match status" value="1"/>
</dbReference>
<dbReference type="Pfam" id="PF00628">
    <property type="entry name" value="PHD"/>
    <property type="match status" value="2"/>
</dbReference>
<dbReference type="FunFam" id="3.30.40.10:FF:000001">
    <property type="entry name" value="chromodomain-helicase-DNA-binding protein 3 isoform X1"/>
    <property type="match status" value="1"/>
</dbReference>
<dbReference type="Gene3D" id="2.40.50.40">
    <property type="match status" value="2"/>
</dbReference>
<dbReference type="InterPro" id="IPR000953">
    <property type="entry name" value="Chromo/chromo_shadow_dom"/>
</dbReference>
<evidence type="ECO:0000256" key="6">
    <source>
        <dbReference type="ARBA" id="ARBA00023015"/>
    </source>
</evidence>
<evidence type="ECO:0000256" key="7">
    <source>
        <dbReference type="ARBA" id="ARBA00023125"/>
    </source>
</evidence>
<evidence type="ECO:0000256" key="11">
    <source>
        <dbReference type="SAM" id="MobiDB-lite"/>
    </source>
</evidence>
<dbReference type="SUPFAM" id="SSF57903">
    <property type="entry name" value="FYVE/PHD zinc finger"/>
    <property type="match status" value="2"/>
</dbReference>
<dbReference type="InterPro" id="IPR019787">
    <property type="entry name" value="Znf_PHD-finger"/>
</dbReference>
<dbReference type="InterPro" id="IPR011011">
    <property type="entry name" value="Znf_FYVE_PHD"/>
</dbReference>
<name>A0AA85JTA3_TRIRE</name>
<keyword evidence="2" id="KW-0597">Phosphoprotein</keyword>
<protein>
    <recommendedName>
        <fullName evidence="16">PHD-type domain-containing protein</fullName>
    </recommendedName>
</protein>
<keyword evidence="3" id="KW-0479">Metal-binding</keyword>
<keyword evidence="6" id="KW-0805">Transcription regulation</keyword>
<keyword evidence="5" id="KW-0862">Zinc</keyword>
<dbReference type="InterPro" id="IPR013083">
    <property type="entry name" value="Znf_RING/FYVE/PHD"/>
</dbReference>
<dbReference type="GO" id="GO:0005634">
    <property type="term" value="C:nucleus"/>
    <property type="evidence" value="ECO:0007669"/>
    <property type="project" value="UniProtKB-SubCell"/>
</dbReference>
<evidence type="ECO:0000259" key="13">
    <source>
        <dbReference type="PROSITE" id="PS50016"/>
    </source>
</evidence>
<sequence>MEGVEFEDASVGKRGKRRRQKSEARGSKKRLKTKHRDEDDPSIVIPKRRSDRVSKKEKTVDQLCEELGIEDVEMTYSTEDFENWTIQKLFDQYVRPLISNKNPNASKEDVQKVLDAKWKEFAIMNPYIPKGEEDLDDDFDDGDTETQDDDTSDVRVQSLSFKKRRVAGKHTAQISSTGYATPLSGGGGSEAASQSPPPSPVPVQATTPPLKIRISKKKRRRGRKKAEERSVGGHNTSDEEFERQLEEAELAQDEERDRRKRSVKRPSSGSSGLGAKSSDTSYLSTKISHTHQKTTARFPLVVARTVARIGEEEGYETDHQDYCEVCQQGGEIMLCDTCPRAYHLVCLDPELEEAPEGTWSCPHCEKEGITSVSKAPKECEDSGSEAAVTSDKNGKTVSAAHVPSPEKDEHQEFCTECRDGGDLICCDNCPASYHIGCLIPPLANIPEGVWLCPRCGCKPLKGKVSRILTWRWFEPPKNGDELVHTHHHQHSQEPAPEEIGEKNLKPENTSDDISTVPDNNPVVDTINPTPVTSERPEEPSTDTVAECESKPVAEKTNTLSAQQQPVPVKPIHVRRPTREFFVKYSDLSYWHCEWLTELQLDVHHPIMLRNYFKKNDMEEPPLPEDGSTYRGRAREKVADPHNLEERFYKWGVRPEWLQPQRIIDHRTGRGGQTWYLVKWRDLPYDECTWEARDGEVVDMDKYIEEYRTMRKVFMGHLCSTAGPDGSLSVVSLCKRHKPGRRSSKELAAENISPELLRKLPLIGV</sequence>
<keyword evidence="7" id="KW-0238">DNA-binding</keyword>